<reference evidence="1" key="1">
    <citation type="submission" date="2022-10" db="EMBL/GenBank/DDBJ databases">
        <title>Chitinophaga sp. nov., isolated from soil.</title>
        <authorList>
            <person name="Jeon C.O."/>
        </authorList>
    </citation>
    <scope>NUCLEOTIDE SEQUENCE</scope>
    <source>
        <strain evidence="1">R8</strain>
    </source>
</reference>
<dbReference type="Pfam" id="PF16132">
    <property type="entry name" value="DUF4843"/>
    <property type="match status" value="1"/>
</dbReference>
<dbReference type="InterPro" id="IPR032299">
    <property type="entry name" value="DUF4843"/>
</dbReference>
<organism evidence="1 2">
    <name type="scientific">Chitinophaga horti</name>
    <dbReference type="NCBI Taxonomy" id="2920382"/>
    <lineage>
        <taxon>Bacteria</taxon>
        <taxon>Pseudomonadati</taxon>
        <taxon>Bacteroidota</taxon>
        <taxon>Chitinophagia</taxon>
        <taxon>Chitinophagales</taxon>
        <taxon>Chitinophagaceae</taxon>
        <taxon>Chitinophaga</taxon>
    </lineage>
</organism>
<protein>
    <submittedName>
        <fullName evidence="1">DUF4843 domain-containing protein</fullName>
    </submittedName>
</protein>
<evidence type="ECO:0000313" key="2">
    <source>
        <dbReference type="Proteomes" id="UP001162741"/>
    </source>
</evidence>
<accession>A0ABY6IZ43</accession>
<dbReference type="PROSITE" id="PS51257">
    <property type="entry name" value="PROKAR_LIPOPROTEIN"/>
    <property type="match status" value="1"/>
</dbReference>
<evidence type="ECO:0000313" key="1">
    <source>
        <dbReference type="EMBL" id="UYQ92661.1"/>
    </source>
</evidence>
<gene>
    <name evidence="1" type="ORF">MKQ68_21510</name>
</gene>
<name>A0ABY6IZ43_9BACT</name>
<keyword evidence="2" id="KW-1185">Reference proteome</keyword>
<sequence length="286" mass="31999">MLRLITGMMLLVLTLTTASCKKDMMEYEGIVGVYFAARSGPYYAAPNSWPFRSFTNVEFVSQPADVNEVKLQIPVMITGPMKNYDRVFLVEVNPDSTSALEKVHYQAFPRTCTIPANAIQGFVPITVMRTADMLTENKRLGLRLVANENFGLSFPKWRAIPDLGTGSVGADTVFDATLHMININDLMVEPAVWRGKMVPETKQETGLWGVFSRKKLELMCQLLHLTYQDFSSDATMPTILSSLIANEMARYLKDQFNAGTPVKEDDGRLMWCGSVPWTSTVGVPYQ</sequence>
<dbReference type="EMBL" id="CP107006">
    <property type="protein sequence ID" value="UYQ92661.1"/>
    <property type="molecule type" value="Genomic_DNA"/>
</dbReference>
<dbReference type="Proteomes" id="UP001162741">
    <property type="component" value="Chromosome"/>
</dbReference>
<dbReference type="RefSeq" id="WP_264280892.1">
    <property type="nucleotide sequence ID" value="NZ_CP107006.1"/>
</dbReference>
<proteinExistence type="predicted"/>